<keyword evidence="4" id="KW-0732">Signal</keyword>
<keyword evidence="1" id="KW-0245">EGF-like domain</keyword>
<evidence type="ECO:0000256" key="3">
    <source>
        <dbReference type="ARBA" id="ARBA00023180"/>
    </source>
</evidence>
<dbReference type="SMART" id="SM00181">
    <property type="entry name" value="EGF"/>
    <property type="match status" value="3"/>
</dbReference>
<evidence type="ECO:0000313" key="6">
    <source>
        <dbReference type="EMBL" id="CAK8671568.1"/>
    </source>
</evidence>
<sequence length="144" mass="16657">MSRLITLFLLVCSVALAYGSYGYDHCYNKVYHKTCHPNAVCKKWFFSYRCVCKKGFVGNGYHCQPICQCPPYSKCFYNILKGYFCKCNPGLIRRGKSCVDPCYSKHYQHGCHKHAVCKRWGLSYRCSCKYGYHGNGYDCKGHAY</sequence>
<dbReference type="Pfam" id="PF12947">
    <property type="entry name" value="EGF_3"/>
    <property type="match status" value="2"/>
</dbReference>
<dbReference type="PROSITE" id="PS01186">
    <property type="entry name" value="EGF_2"/>
    <property type="match status" value="1"/>
</dbReference>
<gene>
    <name evidence="6" type="ORF">CVLEPA_LOCUS619</name>
</gene>
<keyword evidence="3" id="KW-0325">Glycoprotein</keyword>
<feature type="chain" id="PRO_5045430561" description="EGF-like domain-containing protein" evidence="4">
    <location>
        <begin position="20"/>
        <end position="144"/>
    </location>
</feature>
<feature type="domain" description="EGF-like" evidence="5">
    <location>
        <begin position="50"/>
        <end position="63"/>
    </location>
</feature>
<dbReference type="SUPFAM" id="SSF57184">
    <property type="entry name" value="Growth factor receptor domain"/>
    <property type="match status" value="1"/>
</dbReference>
<evidence type="ECO:0000259" key="5">
    <source>
        <dbReference type="PROSITE" id="PS01186"/>
    </source>
</evidence>
<dbReference type="EMBL" id="CAWYQH010000001">
    <property type="protein sequence ID" value="CAK8671568.1"/>
    <property type="molecule type" value="Genomic_DNA"/>
</dbReference>
<dbReference type="Gene3D" id="2.10.25.10">
    <property type="entry name" value="Laminin"/>
    <property type="match status" value="2"/>
</dbReference>
<dbReference type="InterPro" id="IPR024731">
    <property type="entry name" value="NELL2-like_EGF"/>
</dbReference>
<evidence type="ECO:0000256" key="1">
    <source>
        <dbReference type="ARBA" id="ARBA00022536"/>
    </source>
</evidence>
<dbReference type="InterPro" id="IPR051586">
    <property type="entry name" value="PKC-binding_NELL"/>
</dbReference>
<organism evidence="6 7">
    <name type="scientific">Clavelina lepadiformis</name>
    <name type="common">Light-bulb sea squirt</name>
    <name type="synonym">Ascidia lepadiformis</name>
    <dbReference type="NCBI Taxonomy" id="159417"/>
    <lineage>
        <taxon>Eukaryota</taxon>
        <taxon>Metazoa</taxon>
        <taxon>Chordata</taxon>
        <taxon>Tunicata</taxon>
        <taxon>Ascidiacea</taxon>
        <taxon>Aplousobranchia</taxon>
        <taxon>Clavelinidae</taxon>
        <taxon>Clavelina</taxon>
    </lineage>
</organism>
<keyword evidence="7" id="KW-1185">Reference proteome</keyword>
<protein>
    <recommendedName>
        <fullName evidence="5">EGF-like domain-containing protein</fullName>
    </recommendedName>
</protein>
<dbReference type="PANTHER" id="PTHR24042:SF5">
    <property type="entry name" value="EGF-LIKE CALCIUM-BINDING DOMAIN-CONTAINING PROTEIN"/>
    <property type="match status" value="1"/>
</dbReference>
<dbReference type="PANTHER" id="PTHR24042">
    <property type="entry name" value="NEL HOMOLOG"/>
    <property type="match status" value="1"/>
</dbReference>
<feature type="signal peptide" evidence="4">
    <location>
        <begin position="1"/>
        <end position="19"/>
    </location>
</feature>
<proteinExistence type="predicted"/>
<evidence type="ECO:0000313" key="7">
    <source>
        <dbReference type="Proteomes" id="UP001642483"/>
    </source>
</evidence>
<name>A0ABP0F0T7_CLALP</name>
<evidence type="ECO:0000256" key="2">
    <source>
        <dbReference type="ARBA" id="ARBA00023157"/>
    </source>
</evidence>
<reference evidence="6 7" key="1">
    <citation type="submission" date="2024-02" db="EMBL/GenBank/DDBJ databases">
        <authorList>
            <person name="Daric V."/>
            <person name="Darras S."/>
        </authorList>
    </citation>
    <scope>NUCLEOTIDE SEQUENCE [LARGE SCALE GENOMIC DNA]</scope>
</reference>
<dbReference type="Proteomes" id="UP001642483">
    <property type="component" value="Unassembled WGS sequence"/>
</dbReference>
<keyword evidence="2" id="KW-1015">Disulfide bond</keyword>
<comment type="caution">
    <text evidence="6">The sequence shown here is derived from an EMBL/GenBank/DDBJ whole genome shotgun (WGS) entry which is preliminary data.</text>
</comment>
<evidence type="ECO:0000256" key="4">
    <source>
        <dbReference type="SAM" id="SignalP"/>
    </source>
</evidence>
<dbReference type="InterPro" id="IPR009030">
    <property type="entry name" value="Growth_fac_rcpt_cys_sf"/>
</dbReference>
<dbReference type="InterPro" id="IPR000742">
    <property type="entry name" value="EGF"/>
</dbReference>
<accession>A0ABP0F0T7</accession>